<dbReference type="STRING" id="1143323.M787_000690"/>
<name>A0A173DY63_9CHLA</name>
<protein>
    <submittedName>
        <fullName evidence="2">Calcium-binding protein</fullName>
    </submittedName>
</protein>
<dbReference type="eggNOG" id="ENOG502ZAS8">
    <property type="taxonomic scope" value="Bacteria"/>
</dbReference>
<dbReference type="RefSeq" id="WP_021828549.1">
    <property type="nucleotide sequence ID" value="NZ_CP015840.1"/>
</dbReference>
<gene>
    <name evidence="2" type="ORF">M787_000690</name>
</gene>
<dbReference type="EMBL" id="CP015840">
    <property type="protein sequence ID" value="ANG65846.1"/>
    <property type="molecule type" value="Genomic_DNA"/>
</dbReference>
<dbReference type="KEGG" id="cgz:M787_000690"/>
<organism evidence="2 3">
    <name type="scientific">Chlamydia gallinacea 08-1274/3</name>
    <dbReference type="NCBI Taxonomy" id="1143323"/>
    <lineage>
        <taxon>Bacteria</taxon>
        <taxon>Pseudomonadati</taxon>
        <taxon>Chlamydiota</taxon>
        <taxon>Chlamydiia</taxon>
        <taxon>Chlamydiales</taxon>
        <taxon>Chlamydiaceae</taxon>
        <taxon>Chlamydia/Chlamydophila group</taxon>
        <taxon>Chlamydia</taxon>
    </lineage>
</organism>
<accession>A0A173DY63</accession>
<proteinExistence type="predicted"/>
<evidence type="ECO:0000256" key="1">
    <source>
        <dbReference type="SAM" id="MobiDB-lite"/>
    </source>
</evidence>
<feature type="region of interest" description="Disordered" evidence="1">
    <location>
        <begin position="122"/>
        <end position="143"/>
    </location>
</feature>
<dbReference type="Proteomes" id="UP000019147">
    <property type="component" value="Chromosome"/>
</dbReference>
<evidence type="ECO:0000313" key="3">
    <source>
        <dbReference type="Proteomes" id="UP000019147"/>
    </source>
</evidence>
<sequence length="680" mass="79410">MRKSNYNFETALEHLERLKKISYSSLPTHISHSQNSITLGKGSNIDQMKQSLKNIESYLKRAGDLPRSEANKALQESHFLISGVQNVFSFLENREQHLYQSLVHDYSELNKVYSKTQEDLSHKLVDEHTSDETSRPEVNESSEERFLNNLVEVKQDRSYELFYMSDEENKRFYTDTLTQIICKQGKLHETAYEGDPLIKTVLWHSEEVHHIVSSLVFTNDMPMRIFYKSALSNLEIEAVEKTHNAVMALFFSRYKETIVINNPTKDNISYFHDFLYFLRQAWKALSSTTTQEELIEKQSHQLVSALSNGLFESKLMFTEAARYLYFHIQVHPKEENRKSLLSGQYIKEMYDDLYRFLSKYPNGPLFKAIDRLLEPRAIAFDPIILGMLPSWEGTLKLGDKSIRIIRSPSPITQGSILYATCNEEFLGFLTAKEYLQETTLVLNIQNRTSRKDRARSRVIEESIEGISRTYVFSFPEPEELLKSLENIHGEQETFFEIFSTLKEEFHNSGSLSLFSIPKIVQEDMHQFLDYSLDILKDTLFSKKKILFKKDKLLLLHMVAYLTVFKLIELINPNNLLVISKDGLDYASVFIAGFSFFSNGNDWDEHKLKLLLVKILTPTLVARDRLVFVQHIELLSKFVNCLRKNRQNLSNLKQFFEYDLEKWDFSDYLSEITEVSHKQDQ</sequence>
<reference evidence="2 3" key="1">
    <citation type="journal article" date="2014" name="Syst. Appl. Microbiol.">
        <title>Evidence for the existence of two new members of the family Chlamydiaceae and proposal of Chlamydia avium sp. nov. and Chlamydia gallinacea sp. nov.</title>
        <authorList>
            <person name="Sachse K."/>
            <person name="Laroucau K."/>
            <person name="Riege K."/>
            <person name="Wehner S."/>
            <person name="Dilcher M."/>
            <person name="Creasy H.H."/>
            <person name="Weidmann M."/>
            <person name="Myers G."/>
            <person name="Vorimore F."/>
            <person name="Vicari N."/>
            <person name="Magnino S."/>
            <person name="Liebler-Tenorio E."/>
            <person name="Ruettger A."/>
            <person name="Bavoil P.M."/>
            <person name="Hufert F.T."/>
            <person name="Rossello-Mora R."/>
            <person name="Marz M."/>
        </authorList>
    </citation>
    <scope>NUCLEOTIDE SEQUENCE [LARGE SCALE GENOMIC DNA]</scope>
    <source>
        <strain evidence="2 3">08-1274/3</strain>
    </source>
</reference>
<dbReference type="GeneID" id="81477820"/>
<evidence type="ECO:0000313" key="2">
    <source>
        <dbReference type="EMBL" id="ANG65846.1"/>
    </source>
</evidence>
<dbReference type="OrthoDB" id="18776at2"/>
<dbReference type="AlphaFoldDB" id="A0A173DY63"/>